<accession>A0ABU9GA06</accession>
<sequence>RNRMMDESLANMQTLVKLPEDQRSVEQLKQQRGVYQKALQDTVEALELGELEEAKNLMDGQTRKDLQTFLD</sequence>
<gene>
    <name evidence="1" type="ORF">V6242_18350</name>
</gene>
<dbReference type="Proteomes" id="UP001379949">
    <property type="component" value="Unassembled WGS sequence"/>
</dbReference>
<keyword evidence="2" id="KW-1185">Reference proteome</keyword>
<comment type="caution">
    <text evidence="1">The sequence shown here is derived from an EMBL/GenBank/DDBJ whole genome shotgun (WGS) entry which is preliminary data.</text>
</comment>
<evidence type="ECO:0000313" key="1">
    <source>
        <dbReference type="EMBL" id="MEL0615095.1"/>
    </source>
</evidence>
<dbReference type="EMBL" id="JBAKAR010000284">
    <property type="protein sequence ID" value="MEL0615095.1"/>
    <property type="molecule type" value="Genomic_DNA"/>
</dbReference>
<organism evidence="1 2">
    <name type="scientific">Marinomonas arenicola</name>
    <dbReference type="NCBI Taxonomy" id="569601"/>
    <lineage>
        <taxon>Bacteria</taxon>
        <taxon>Pseudomonadati</taxon>
        <taxon>Pseudomonadota</taxon>
        <taxon>Gammaproteobacteria</taxon>
        <taxon>Oceanospirillales</taxon>
        <taxon>Oceanospirillaceae</taxon>
        <taxon>Marinomonas</taxon>
    </lineage>
</organism>
<proteinExistence type="predicted"/>
<feature type="non-terminal residue" evidence="1">
    <location>
        <position position="1"/>
    </location>
</feature>
<reference evidence="1 2" key="1">
    <citation type="submission" date="2024-02" db="EMBL/GenBank/DDBJ databases">
        <title>Bacteria isolated from the canopy kelp, Nereocystis luetkeana.</title>
        <authorList>
            <person name="Pfister C.A."/>
            <person name="Younker I.T."/>
            <person name="Light S.H."/>
        </authorList>
    </citation>
    <scope>NUCLEOTIDE SEQUENCE [LARGE SCALE GENOMIC DNA]</scope>
    <source>
        <strain evidence="1 2">TI.4.07</strain>
    </source>
</reference>
<feature type="non-terminal residue" evidence="1">
    <location>
        <position position="71"/>
    </location>
</feature>
<evidence type="ECO:0000313" key="2">
    <source>
        <dbReference type="Proteomes" id="UP001379949"/>
    </source>
</evidence>
<protein>
    <submittedName>
        <fullName evidence="1">Methyl-accepting chemotaxis protein</fullName>
    </submittedName>
</protein>
<name>A0ABU9GA06_9GAMM</name>